<dbReference type="AlphaFoldDB" id="A0A0S4JAD0"/>
<proteinExistence type="predicted"/>
<sequence>MKLQKIFTTFQVSRFSFSPTHQCGVIPDSCMMQHYSQPDATQQLLDDIQQDMYGHVIAPISLHSSSSGDSSESSSRDASLPRVIDVPEGGHNDTASHATTECVDVLPNLRAGDGSSETALLTTSSRGYRASSVAPQPSSSSSGSRVVCTPEDQLVVIATQLPTSLVYTNSSSSTSTSSSRPSHATSSMTTQCSSSPSPVLAQQGVGGAVQTSCLVAPSSTTSEAKGITITRKRVRVVSPAHSDEDECTNRRHTADRTVDPVATVAASSTASSNMWFPPNLCLSQLDYNAGGGGSSEDDDDDDRCDPTLTGGKEADGIASSSAEGLHESTPRSSLFYDVHPASIRYYLPLRESRMIPLPTLPMASLVSLRAVD</sequence>
<feature type="region of interest" description="Disordered" evidence="1">
    <location>
        <begin position="126"/>
        <end position="146"/>
    </location>
</feature>
<dbReference type="EMBL" id="CYKH01001487">
    <property type="protein sequence ID" value="CUG87290.1"/>
    <property type="molecule type" value="Genomic_DNA"/>
</dbReference>
<feature type="region of interest" description="Disordered" evidence="1">
    <location>
        <begin position="291"/>
        <end position="330"/>
    </location>
</feature>
<feature type="compositionally biased region" description="Low complexity" evidence="1">
    <location>
        <begin position="167"/>
        <end position="197"/>
    </location>
</feature>
<accession>A0A0S4JAD0</accession>
<gene>
    <name evidence="2" type="ORF">BSAL_09480</name>
</gene>
<evidence type="ECO:0000256" key="1">
    <source>
        <dbReference type="SAM" id="MobiDB-lite"/>
    </source>
</evidence>
<organism evidence="2 3">
    <name type="scientific">Bodo saltans</name>
    <name type="common">Flagellated protozoan</name>
    <dbReference type="NCBI Taxonomy" id="75058"/>
    <lineage>
        <taxon>Eukaryota</taxon>
        <taxon>Discoba</taxon>
        <taxon>Euglenozoa</taxon>
        <taxon>Kinetoplastea</taxon>
        <taxon>Metakinetoplastina</taxon>
        <taxon>Eubodonida</taxon>
        <taxon>Bodonidae</taxon>
        <taxon>Bodo</taxon>
    </lineage>
</organism>
<feature type="compositionally biased region" description="Low complexity" evidence="1">
    <location>
        <begin position="129"/>
        <end position="146"/>
    </location>
</feature>
<reference evidence="3" key="1">
    <citation type="submission" date="2015-09" db="EMBL/GenBank/DDBJ databases">
        <authorList>
            <consortium name="Pathogen Informatics"/>
        </authorList>
    </citation>
    <scope>NUCLEOTIDE SEQUENCE [LARGE SCALE GENOMIC DNA]</scope>
    <source>
        <strain evidence="3">Lake Konstanz</strain>
    </source>
</reference>
<evidence type="ECO:0000313" key="3">
    <source>
        <dbReference type="Proteomes" id="UP000051952"/>
    </source>
</evidence>
<feature type="region of interest" description="Disordered" evidence="1">
    <location>
        <begin position="167"/>
        <end position="203"/>
    </location>
</feature>
<dbReference type="Proteomes" id="UP000051952">
    <property type="component" value="Unassembled WGS sequence"/>
</dbReference>
<name>A0A0S4JAD0_BODSA</name>
<evidence type="ECO:0000313" key="2">
    <source>
        <dbReference type="EMBL" id="CUG87290.1"/>
    </source>
</evidence>
<feature type="region of interest" description="Disordered" evidence="1">
    <location>
        <begin position="61"/>
        <end position="98"/>
    </location>
</feature>
<protein>
    <submittedName>
        <fullName evidence="2">Uncharacterized protein</fullName>
    </submittedName>
</protein>
<dbReference type="VEuPathDB" id="TriTrypDB:BSAL_09480"/>
<feature type="compositionally biased region" description="Low complexity" evidence="1">
    <location>
        <begin position="61"/>
        <end position="78"/>
    </location>
</feature>
<keyword evidence="3" id="KW-1185">Reference proteome</keyword>